<dbReference type="SMART" id="SM00829">
    <property type="entry name" value="PKS_ER"/>
    <property type="match status" value="1"/>
</dbReference>
<dbReference type="EMBL" id="CAEY01001892">
    <property type="status" value="NOT_ANNOTATED_CDS"/>
    <property type="molecule type" value="Genomic_DNA"/>
</dbReference>
<evidence type="ECO:0000256" key="14">
    <source>
        <dbReference type="ARBA" id="ARBA00048843"/>
    </source>
</evidence>
<evidence type="ECO:0000256" key="9">
    <source>
        <dbReference type="ARBA" id="ARBA00023128"/>
    </source>
</evidence>
<dbReference type="KEGG" id="tut:107361729"/>
<reference evidence="17" key="1">
    <citation type="submission" date="2011-08" db="EMBL/GenBank/DDBJ databases">
        <authorList>
            <person name="Rombauts S."/>
        </authorList>
    </citation>
    <scope>NUCLEOTIDE SEQUENCE</scope>
    <source>
        <strain evidence="17">London</strain>
    </source>
</reference>
<dbReference type="InterPro" id="IPR036291">
    <property type="entry name" value="NAD(P)-bd_dom_sf"/>
</dbReference>
<evidence type="ECO:0000313" key="17">
    <source>
        <dbReference type="Proteomes" id="UP000015104"/>
    </source>
</evidence>
<dbReference type="Gene3D" id="3.40.50.720">
    <property type="entry name" value="NAD(P)-binding Rossmann-like Domain"/>
    <property type="match status" value="1"/>
</dbReference>
<dbReference type="EC" id="1.3.1.104" evidence="11"/>
<proteinExistence type="inferred from homology"/>
<sequence length="343" mass="37218">MSFSLVLKNKGPLAQAIEKVDTSSSVNLEATLKDNEVLIQFIASAINPSDVGVIEGWYPSAAELPLVPGNEGVAKVLKVGPGVSKLAVGDHVIPGKGLFGTWRTHAIASENDLLSIDKDLDIYTAAQIMVNPPTAYRMLKDFVTLKPGDCVMQNGANSAVGLLVIQLCKAWGYKTINVVRARPNPDDMAKLVSKLTEYGADHVVTEEDIANDEAMNEIWSSGTPKPILAFECIGGENANNCIRHLADEATMVIYGTMTKKPIEVPAGPTIFKQLRFVGFWLAKVYRGNPEEYLRMSAELVSMFKSGQLKAPKVVPVKMVDYLEAFEKSTNGFSEGKVVLTTEV</sequence>
<evidence type="ECO:0000256" key="7">
    <source>
        <dbReference type="ARBA" id="ARBA00023002"/>
    </source>
</evidence>
<feature type="domain" description="Enoyl reductase (ER)" evidence="15">
    <location>
        <begin position="21"/>
        <end position="339"/>
    </location>
</feature>
<dbReference type="PANTHER" id="PTHR43981">
    <property type="entry name" value="ENOYL-[ACYL-CARRIER-PROTEIN] REDUCTASE, MITOCHONDRIAL"/>
    <property type="match status" value="1"/>
</dbReference>
<reference evidence="16" key="2">
    <citation type="submission" date="2015-06" db="UniProtKB">
        <authorList>
            <consortium name="EnsemblMetazoa"/>
        </authorList>
    </citation>
    <scope>IDENTIFICATION</scope>
</reference>
<dbReference type="InterPro" id="IPR051034">
    <property type="entry name" value="Mito_Enoyl-ACP_Reductase"/>
</dbReference>
<keyword evidence="9" id="KW-0496">Mitochondrion</keyword>
<dbReference type="CDD" id="cd08290">
    <property type="entry name" value="ETR"/>
    <property type="match status" value="1"/>
</dbReference>
<keyword evidence="5" id="KW-0521">NADP</keyword>
<evidence type="ECO:0000256" key="10">
    <source>
        <dbReference type="ARBA" id="ARBA00023160"/>
    </source>
</evidence>
<evidence type="ECO:0000256" key="6">
    <source>
        <dbReference type="ARBA" id="ARBA00022946"/>
    </source>
</evidence>
<protein>
    <recommendedName>
        <fullName evidence="12">Enoyl-[acyl-carrier-protein] reductase, mitochondrial</fullName>
        <ecNumber evidence="11">1.3.1.104</ecNumber>
    </recommendedName>
    <alternativeName>
        <fullName evidence="13">2-enoyl thioester reductase</fullName>
    </alternativeName>
</protein>
<keyword evidence="4" id="KW-0276">Fatty acid metabolism</keyword>
<keyword evidence="3" id="KW-0444">Lipid biosynthesis</keyword>
<dbReference type="AlphaFoldDB" id="T1K9K4"/>
<dbReference type="Proteomes" id="UP000015104">
    <property type="component" value="Unassembled WGS sequence"/>
</dbReference>
<dbReference type="STRING" id="32264.T1K9K4"/>
<dbReference type="Pfam" id="PF00107">
    <property type="entry name" value="ADH_zinc_N"/>
    <property type="match status" value="1"/>
</dbReference>
<evidence type="ECO:0000313" key="16">
    <source>
        <dbReference type="EnsemblMetazoa" id="tetur07g05260.1"/>
    </source>
</evidence>
<organism evidence="16 17">
    <name type="scientific">Tetranychus urticae</name>
    <name type="common">Two-spotted spider mite</name>
    <dbReference type="NCBI Taxonomy" id="32264"/>
    <lineage>
        <taxon>Eukaryota</taxon>
        <taxon>Metazoa</taxon>
        <taxon>Ecdysozoa</taxon>
        <taxon>Arthropoda</taxon>
        <taxon>Chelicerata</taxon>
        <taxon>Arachnida</taxon>
        <taxon>Acari</taxon>
        <taxon>Acariformes</taxon>
        <taxon>Trombidiformes</taxon>
        <taxon>Prostigmata</taxon>
        <taxon>Eleutherengona</taxon>
        <taxon>Raphignathae</taxon>
        <taxon>Tetranychoidea</taxon>
        <taxon>Tetranychidae</taxon>
        <taxon>Tetranychus</taxon>
    </lineage>
</organism>
<comment type="subcellular location">
    <subcellularLocation>
        <location evidence="1">Mitochondrion</location>
    </subcellularLocation>
</comment>
<evidence type="ECO:0000259" key="15">
    <source>
        <dbReference type="SMART" id="SM00829"/>
    </source>
</evidence>
<dbReference type="PANTHER" id="PTHR43981:SF2">
    <property type="entry name" value="ENOYL-[ACYL-CARRIER-PROTEIN] REDUCTASE, MITOCHONDRIAL"/>
    <property type="match status" value="1"/>
</dbReference>
<dbReference type="InterPro" id="IPR013149">
    <property type="entry name" value="ADH-like_C"/>
</dbReference>
<evidence type="ECO:0000256" key="5">
    <source>
        <dbReference type="ARBA" id="ARBA00022857"/>
    </source>
</evidence>
<evidence type="ECO:0000256" key="8">
    <source>
        <dbReference type="ARBA" id="ARBA00023098"/>
    </source>
</evidence>
<dbReference type="EnsemblMetazoa" id="tetur07g05260.1">
    <property type="protein sequence ID" value="tetur07g05260.1"/>
    <property type="gene ID" value="tetur07g05260"/>
</dbReference>
<name>T1K9K4_TETUR</name>
<accession>T1K9K4</accession>
<evidence type="ECO:0000256" key="1">
    <source>
        <dbReference type="ARBA" id="ARBA00004173"/>
    </source>
</evidence>
<comment type="catalytic activity">
    <reaction evidence="14">
        <text>a 2,3-saturated acyl-[ACP] + NADP(+) = a (2E)-enoyl-[ACP] + NADPH + H(+)</text>
        <dbReference type="Rhea" id="RHEA:22564"/>
        <dbReference type="Rhea" id="RHEA-COMP:9925"/>
        <dbReference type="Rhea" id="RHEA-COMP:9926"/>
        <dbReference type="ChEBI" id="CHEBI:15378"/>
        <dbReference type="ChEBI" id="CHEBI:57783"/>
        <dbReference type="ChEBI" id="CHEBI:58349"/>
        <dbReference type="ChEBI" id="CHEBI:78784"/>
        <dbReference type="ChEBI" id="CHEBI:78785"/>
        <dbReference type="EC" id="1.3.1.104"/>
    </reaction>
</comment>
<dbReference type="InterPro" id="IPR020843">
    <property type="entry name" value="ER"/>
</dbReference>
<dbReference type="InterPro" id="IPR013154">
    <property type="entry name" value="ADH-like_N"/>
</dbReference>
<comment type="similarity">
    <text evidence="2">Belongs to the zinc-containing alcohol dehydrogenase family. Quinone oxidoreductase subfamily.</text>
</comment>
<dbReference type="Gene3D" id="3.90.180.10">
    <property type="entry name" value="Medium-chain alcohol dehydrogenases, catalytic domain"/>
    <property type="match status" value="1"/>
</dbReference>
<evidence type="ECO:0000256" key="4">
    <source>
        <dbReference type="ARBA" id="ARBA00022832"/>
    </source>
</evidence>
<evidence type="ECO:0000256" key="13">
    <source>
        <dbReference type="ARBA" id="ARBA00042123"/>
    </source>
</evidence>
<dbReference type="eggNOG" id="KOG0025">
    <property type="taxonomic scope" value="Eukaryota"/>
</dbReference>
<dbReference type="InterPro" id="IPR011032">
    <property type="entry name" value="GroES-like_sf"/>
</dbReference>
<keyword evidence="7" id="KW-0560">Oxidoreductase</keyword>
<dbReference type="GO" id="GO:0141148">
    <property type="term" value="F:enoyl-[acyl-carrier-protein] reductase (NADPH) activity"/>
    <property type="evidence" value="ECO:0007669"/>
    <property type="project" value="UniProtKB-EC"/>
</dbReference>
<evidence type="ECO:0000256" key="12">
    <source>
        <dbReference type="ARBA" id="ARBA00041058"/>
    </source>
</evidence>
<keyword evidence="6" id="KW-0809">Transit peptide</keyword>
<dbReference type="GO" id="GO:0005739">
    <property type="term" value="C:mitochondrion"/>
    <property type="evidence" value="ECO:0007669"/>
    <property type="project" value="UniProtKB-SubCell"/>
</dbReference>
<dbReference type="Pfam" id="PF08240">
    <property type="entry name" value="ADH_N"/>
    <property type="match status" value="1"/>
</dbReference>
<dbReference type="OrthoDB" id="7482721at2759"/>
<dbReference type="HOGENOM" id="CLU_026673_17_1_1"/>
<dbReference type="FunFam" id="3.40.50.720:FF:000112">
    <property type="entry name" value="Enoyl-[acyl-carrier-protein] reductase 1, mitochondrial"/>
    <property type="match status" value="1"/>
</dbReference>
<evidence type="ECO:0000256" key="2">
    <source>
        <dbReference type="ARBA" id="ARBA00010371"/>
    </source>
</evidence>
<keyword evidence="8" id="KW-0443">Lipid metabolism</keyword>
<dbReference type="SUPFAM" id="SSF51735">
    <property type="entry name" value="NAD(P)-binding Rossmann-fold domains"/>
    <property type="match status" value="1"/>
</dbReference>
<gene>
    <name evidence="16" type="primary">107361729</name>
</gene>
<dbReference type="OMA" id="WLMTWIR"/>
<evidence type="ECO:0000256" key="11">
    <source>
        <dbReference type="ARBA" id="ARBA00038963"/>
    </source>
</evidence>
<keyword evidence="10" id="KW-0275">Fatty acid biosynthesis</keyword>
<keyword evidence="17" id="KW-1185">Reference proteome</keyword>
<dbReference type="SUPFAM" id="SSF50129">
    <property type="entry name" value="GroES-like"/>
    <property type="match status" value="1"/>
</dbReference>
<evidence type="ECO:0000256" key="3">
    <source>
        <dbReference type="ARBA" id="ARBA00022516"/>
    </source>
</evidence>
<dbReference type="GO" id="GO:0006633">
    <property type="term" value="P:fatty acid biosynthetic process"/>
    <property type="evidence" value="ECO:0007669"/>
    <property type="project" value="UniProtKB-KW"/>
</dbReference>